<dbReference type="PANTHER" id="PTHR36920:SF1">
    <property type="entry name" value="OUTER MEMBRANE PROTEIN W"/>
    <property type="match status" value="1"/>
</dbReference>
<feature type="signal peptide" evidence="2">
    <location>
        <begin position="1"/>
        <end position="22"/>
    </location>
</feature>
<feature type="chain" id="PRO_5020801695" evidence="2">
    <location>
        <begin position="23"/>
        <end position="206"/>
    </location>
</feature>
<dbReference type="Gene3D" id="2.40.160.20">
    <property type="match status" value="1"/>
</dbReference>
<sequence>MTLNRSALAATALALLAAPAFAQSQGDMTVGIGFHQVAPKSDNGSLNNGALDVSVGDGTRPTFTFEYFIRDNIGIEVLAATPFTHAIDIDNLGRVGTTKHLPPVISIQYHFTNDSKFTPFVGAGLNYTAFFSEDTEGALAGGDLKLDDSWGLALHAGFDYELDEHGSIRTDVRWADIDTDVSLNGDDLGTVEIDPVILGFAYVYKF</sequence>
<dbReference type="InterPro" id="IPR005618">
    <property type="entry name" value="OMPW"/>
</dbReference>
<organism evidence="3 4">
    <name type="scientific">Cereibacter changlensis</name>
    <dbReference type="NCBI Taxonomy" id="402884"/>
    <lineage>
        <taxon>Bacteria</taxon>
        <taxon>Pseudomonadati</taxon>
        <taxon>Pseudomonadota</taxon>
        <taxon>Alphaproteobacteria</taxon>
        <taxon>Rhodobacterales</taxon>
        <taxon>Paracoccaceae</taxon>
        <taxon>Cereibacter</taxon>
    </lineage>
</organism>
<dbReference type="GO" id="GO:0019867">
    <property type="term" value="C:outer membrane"/>
    <property type="evidence" value="ECO:0007669"/>
    <property type="project" value="InterPro"/>
</dbReference>
<comment type="similarity">
    <text evidence="1">Belongs to the OmpW/AlkL family.</text>
</comment>
<dbReference type="PANTHER" id="PTHR36920">
    <property type="match status" value="1"/>
</dbReference>
<dbReference type="InterPro" id="IPR011250">
    <property type="entry name" value="OMP/PagP_B-barrel"/>
</dbReference>
<dbReference type="EMBL" id="SWAU01000195">
    <property type="protein sequence ID" value="TKA95357.1"/>
    <property type="molecule type" value="Genomic_DNA"/>
</dbReference>
<dbReference type="RefSeq" id="WP_136793666.1">
    <property type="nucleotide sequence ID" value="NZ_SWAU01000195.1"/>
</dbReference>
<evidence type="ECO:0000313" key="4">
    <source>
        <dbReference type="Proteomes" id="UP000306340"/>
    </source>
</evidence>
<proteinExistence type="inferred from homology"/>
<accession>A0A4V5NLE2</accession>
<evidence type="ECO:0000313" key="3">
    <source>
        <dbReference type="EMBL" id="TKA95357.1"/>
    </source>
</evidence>
<dbReference type="GO" id="GO:0055085">
    <property type="term" value="P:transmembrane transport"/>
    <property type="evidence" value="ECO:0007669"/>
    <property type="project" value="TreeGrafter"/>
</dbReference>
<dbReference type="SUPFAM" id="SSF56925">
    <property type="entry name" value="OMPA-like"/>
    <property type="match status" value="1"/>
</dbReference>
<reference evidence="3 4" key="1">
    <citation type="submission" date="2019-04" db="EMBL/GenBank/DDBJ databases">
        <title>Crypto-aerobic microbial life in anoxic (sulfidic) marine sediments.</title>
        <authorList>
            <person name="Bhattacharya S."/>
            <person name="Roy C."/>
            <person name="Mondal N."/>
            <person name="Sarkar J."/>
            <person name="Mandal S."/>
            <person name="Rameez M.J."/>
            <person name="Ghosh W."/>
        </authorList>
    </citation>
    <scope>NUCLEOTIDE SEQUENCE [LARGE SCALE GENOMIC DNA]</scope>
    <source>
        <strain evidence="3 4">SBBC</strain>
    </source>
</reference>
<dbReference type="AlphaFoldDB" id="A0A4V5NLE2"/>
<dbReference type="Proteomes" id="UP000306340">
    <property type="component" value="Unassembled WGS sequence"/>
</dbReference>
<protein>
    <submittedName>
        <fullName evidence="3">OmpW family protein</fullName>
    </submittedName>
</protein>
<keyword evidence="2" id="KW-0732">Signal</keyword>
<evidence type="ECO:0000256" key="2">
    <source>
        <dbReference type="SAM" id="SignalP"/>
    </source>
</evidence>
<gene>
    <name evidence="3" type="ORF">FAZ78_17230</name>
</gene>
<evidence type="ECO:0000256" key="1">
    <source>
        <dbReference type="ARBA" id="ARBA00009330"/>
    </source>
</evidence>
<dbReference type="Pfam" id="PF03922">
    <property type="entry name" value="OmpW"/>
    <property type="match status" value="1"/>
</dbReference>
<comment type="caution">
    <text evidence="3">The sequence shown here is derived from an EMBL/GenBank/DDBJ whole genome shotgun (WGS) entry which is preliminary data.</text>
</comment>
<name>A0A4V5NLE2_9RHOB</name>